<dbReference type="Pfam" id="PF00196">
    <property type="entry name" value="GerE"/>
    <property type="match status" value="1"/>
</dbReference>
<dbReference type="Proteomes" id="UP000030710">
    <property type="component" value="Unassembled WGS sequence"/>
</dbReference>
<evidence type="ECO:0000256" key="1">
    <source>
        <dbReference type="SAM" id="MobiDB-lite"/>
    </source>
</evidence>
<dbReference type="EMBL" id="KE356561">
    <property type="protein sequence ID" value="ERG97051.1"/>
    <property type="molecule type" value="Genomic_DNA"/>
</dbReference>
<dbReference type="InterPro" id="IPR016032">
    <property type="entry name" value="Sig_transdc_resp-reg_C-effctor"/>
</dbReference>
<feature type="domain" description="HTH luxR-type" evidence="2">
    <location>
        <begin position="66"/>
        <end position="93"/>
    </location>
</feature>
<dbReference type="PRINTS" id="PR00038">
    <property type="entry name" value="HTHLUXR"/>
</dbReference>
<sequence>MIDIEGINRTANDYSAESGELGQDQRQQIMNVTDDLKHTVDSVSTVWSRLGLSDREAEVAAYRELGFTNKSIAYMLDISTNTVNEYTRRAKQKYNTARALLAREEDSQALSKNWVCPKPSCGHETKRAYTNSKYNPDTNVSTWRCQECHTEYQRKIQSPDA</sequence>
<dbReference type="Gene3D" id="1.10.10.10">
    <property type="entry name" value="Winged helix-like DNA-binding domain superfamily/Winged helix DNA-binding domain"/>
    <property type="match status" value="1"/>
</dbReference>
<evidence type="ECO:0000313" key="4">
    <source>
        <dbReference type="Proteomes" id="UP000030710"/>
    </source>
</evidence>
<name>U1PX75_9EURY</name>
<evidence type="ECO:0000259" key="2">
    <source>
        <dbReference type="PROSITE" id="PS00622"/>
    </source>
</evidence>
<dbReference type="GO" id="GO:0003677">
    <property type="term" value="F:DNA binding"/>
    <property type="evidence" value="ECO:0007669"/>
    <property type="project" value="UniProtKB-KW"/>
</dbReference>
<dbReference type="GO" id="GO:0006355">
    <property type="term" value="P:regulation of DNA-templated transcription"/>
    <property type="evidence" value="ECO:0007669"/>
    <property type="project" value="InterPro"/>
</dbReference>
<organism evidence="3 4">
    <name type="scientific">Haloquadratum walsbyi J07HQW2</name>
    <dbReference type="NCBI Taxonomy" id="1238425"/>
    <lineage>
        <taxon>Archaea</taxon>
        <taxon>Methanobacteriati</taxon>
        <taxon>Methanobacteriota</taxon>
        <taxon>Stenosarchaea group</taxon>
        <taxon>Halobacteria</taxon>
        <taxon>Halobacteriales</taxon>
        <taxon>Haloferacaceae</taxon>
        <taxon>Haloquadratum</taxon>
    </lineage>
</organism>
<dbReference type="HOGENOM" id="CLU_1665474_0_0_2"/>
<dbReference type="PROSITE" id="PS00622">
    <property type="entry name" value="HTH_LUXR_1"/>
    <property type="match status" value="1"/>
</dbReference>
<dbReference type="InterPro" id="IPR000792">
    <property type="entry name" value="Tscrpt_reg_LuxR_C"/>
</dbReference>
<feature type="region of interest" description="Disordered" evidence="1">
    <location>
        <begin position="1"/>
        <end position="21"/>
    </location>
</feature>
<dbReference type="eggNOG" id="arCOG11920">
    <property type="taxonomic scope" value="Archaea"/>
</dbReference>
<protein>
    <submittedName>
        <fullName evidence="3">Response regulator containing a CheY-like receiver domain and an HTH DNA-binding domain protein</fullName>
    </submittedName>
</protein>
<gene>
    <name evidence="3" type="ORF">J07HQW2_03537</name>
</gene>
<evidence type="ECO:0000313" key="3">
    <source>
        <dbReference type="EMBL" id="ERG97051.1"/>
    </source>
</evidence>
<reference evidence="3 4" key="1">
    <citation type="journal article" date="2013" name="PLoS ONE">
        <title>Assembly-driven community genomics of a hypersaline microbial ecosystem.</title>
        <authorList>
            <person name="Podell S."/>
            <person name="Ugalde J.A."/>
            <person name="Narasingarao P."/>
            <person name="Banfield J.F."/>
            <person name="Heidelberg K.B."/>
            <person name="Allen E.E."/>
        </authorList>
    </citation>
    <scope>NUCLEOTIDE SEQUENCE [LARGE SCALE GENOMIC DNA]</scope>
    <source>
        <strain evidence="4">J07HQW2</strain>
    </source>
</reference>
<dbReference type="InterPro" id="IPR036388">
    <property type="entry name" value="WH-like_DNA-bd_sf"/>
</dbReference>
<dbReference type="SUPFAM" id="SSF46894">
    <property type="entry name" value="C-terminal effector domain of the bipartite response regulators"/>
    <property type="match status" value="1"/>
</dbReference>
<dbReference type="RefSeq" id="WP_021056513.1">
    <property type="nucleotide sequence ID" value="NZ_KE356561.1"/>
</dbReference>
<dbReference type="SMART" id="SM00421">
    <property type="entry name" value="HTH_LUXR"/>
    <property type="match status" value="1"/>
</dbReference>
<dbReference type="AlphaFoldDB" id="U1PX75"/>
<accession>U1PX75</accession>
<keyword evidence="3" id="KW-0238">DNA-binding</keyword>
<proteinExistence type="predicted"/>